<feature type="compositionally biased region" description="Pro residues" evidence="1">
    <location>
        <begin position="8"/>
        <end position="19"/>
    </location>
</feature>
<feature type="compositionally biased region" description="Low complexity" evidence="1">
    <location>
        <begin position="600"/>
        <end position="618"/>
    </location>
</feature>
<evidence type="ECO:0000256" key="1">
    <source>
        <dbReference type="SAM" id="MobiDB-lite"/>
    </source>
</evidence>
<dbReference type="AlphaFoldDB" id="A0A0S4IWW2"/>
<dbReference type="Proteomes" id="UP000051952">
    <property type="component" value="Unassembled WGS sequence"/>
</dbReference>
<organism evidence="2 3">
    <name type="scientific">Bodo saltans</name>
    <name type="common">Flagellated protozoan</name>
    <dbReference type="NCBI Taxonomy" id="75058"/>
    <lineage>
        <taxon>Eukaryota</taxon>
        <taxon>Discoba</taxon>
        <taxon>Euglenozoa</taxon>
        <taxon>Kinetoplastea</taxon>
        <taxon>Metakinetoplastina</taxon>
        <taxon>Eubodonida</taxon>
        <taxon>Bodonidae</taxon>
        <taxon>Bodo</taxon>
    </lineage>
</organism>
<gene>
    <name evidence="2" type="ORF">BSAL_71595</name>
</gene>
<reference evidence="3" key="1">
    <citation type="submission" date="2015-09" db="EMBL/GenBank/DDBJ databases">
        <authorList>
            <consortium name="Pathogen Informatics"/>
        </authorList>
    </citation>
    <scope>NUCLEOTIDE SEQUENCE [LARGE SCALE GENOMIC DNA]</scope>
    <source>
        <strain evidence="3">Lake Konstanz</strain>
    </source>
</reference>
<dbReference type="VEuPathDB" id="TriTrypDB:BSAL_71595"/>
<feature type="compositionally biased region" description="Polar residues" evidence="1">
    <location>
        <begin position="22"/>
        <end position="33"/>
    </location>
</feature>
<sequence length="736" mass="80564">MASSRLTPMPPPKASPPPLGAVSSTPQQRSNVTVAAAPSKGPSSSSLVVGGGRRRSGSSSSSVAVAVAPLPLGHPSVDPFSRISIVHSFVGKINADCLSRRFLICLRDHLPFVGIERGCDVISQYARSALLRKAKYNAGIPVSPTDVVLRLRLIVMRGYRRLRARRKLTALLNEYAKRRRLEILQFVKQWTRCEHETQRNVHVSFLEYSATHVSTERKRLVAASYRVRCIHQWVKAMRDVTRQKRQQWDCFYLWIAQQNRAVSTGAYYAIRAIALDTLLYRRITDISGDGRRLYFEPRMAFGSQTTLRDVVLEEARLRFKPSSSTNTTTATASSTSVVVAAAGRTAKGSGVLPITTTAASSLSSSSPASFRSTDDTDRGLLRRLVILRTQKHSLVDPDLLLDSAYLKTRIVAVDTMHHHGSSAAAESTASEQQDHVDLAYMDYTWSLEAHPFFREAPTSLPMLLRQEQHQSSISNSIAFGEDHNAMKPTTNGNNDEENEKQQLALSMAVTDARRRKSMADSSSEQTPSPVVGDTQQRLSVSVDPMARLKLGLSSPSSPVAIPKTVISMVGDQWVMNPFFSGRLQHIVTANNKNSSKKQRSGSAAAPTRRSSTASNATSEYINSIQSSPRGGLAGTTAGTRFTDIHQPSPRSGSHHGGGGGGASSVASQPNCTTNSTMNWKDLVRQYETTWAAIQQGGVHRHTNHVVVHHGAKPHGDPPQQQQQQQWSGRDKREPGG</sequence>
<feature type="compositionally biased region" description="Low complexity" evidence="1">
    <location>
        <begin position="34"/>
        <end position="48"/>
    </location>
</feature>
<evidence type="ECO:0000313" key="3">
    <source>
        <dbReference type="Proteomes" id="UP000051952"/>
    </source>
</evidence>
<evidence type="ECO:0000313" key="2">
    <source>
        <dbReference type="EMBL" id="CUG06078.1"/>
    </source>
</evidence>
<feature type="region of interest" description="Disordered" evidence="1">
    <location>
        <begin position="1"/>
        <end position="55"/>
    </location>
</feature>
<feature type="non-terminal residue" evidence="2">
    <location>
        <position position="736"/>
    </location>
</feature>
<keyword evidence="3" id="KW-1185">Reference proteome</keyword>
<name>A0A0S4IWW2_BODSA</name>
<feature type="compositionally biased region" description="Polar residues" evidence="1">
    <location>
        <begin position="519"/>
        <end position="536"/>
    </location>
</feature>
<feature type="region of interest" description="Disordered" evidence="1">
    <location>
        <begin position="708"/>
        <end position="736"/>
    </location>
</feature>
<protein>
    <submittedName>
        <fullName evidence="2">Uncharacterized protein</fullName>
    </submittedName>
</protein>
<accession>A0A0S4IWW2</accession>
<dbReference type="EMBL" id="CYKH01000555">
    <property type="protein sequence ID" value="CUG06078.1"/>
    <property type="molecule type" value="Genomic_DNA"/>
</dbReference>
<feature type="region of interest" description="Disordered" evidence="1">
    <location>
        <begin position="478"/>
        <end position="536"/>
    </location>
</feature>
<feature type="region of interest" description="Disordered" evidence="1">
    <location>
        <begin position="589"/>
        <end position="673"/>
    </location>
</feature>
<feature type="compositionally biased region" description="Polar residues" evidence="1">
    <location>
        <begin position="619"/>
        <end position="628"/>
    </location>
</feature>
<proteinExistence type="predicted"/>